<dbReference type="Pfam" id="PF22298">
    <property type="entry name" value="Tsr1_G-like"/>
    <property type="match status" value="1"/>
</dbReference>
<evidence type="ECO:0000256" key="2">
    <source>
        <dbReference type="ARBA" id="ARBA00022517"/>
    </source>
</evidence>
<dbReference type="GO" id="GO:0000462">
    <property type="term" value="P:maturation of SSU-rRNA from tricistronic rRNA transcript (SSU-rRNA, 5.8S rRNA, LSU-rRNA)"/>
    <property type="evidence" value="ECO:0007669"/>
    <property type="project" value="TreeGrafter"/>
</dbReference>
<dbReference type="InterPro" id="IPR030387">
    <property type="entry name" value="G_Bms1/Tsr1_dom"/>
</dbReference>
<dbReference type="AlphaFoldDB" id="A0AAE0M746"/>
<dbReference type="GO" id="GO:0034511">
    <property type="term" value="F:U3 snoRNA binding"/>
    <property type="evidence" value="ECO:0007669"/>
    <property type="project" value="TreeGrafter"/>
</dbReference>
<dbReference type="SMART" id="SM00785">
    <property type="entry name" value="AARP2CN"/>
    <property type="match status" value="1"/>
</dbReference>
<reference evidence="7" key="2">
    <citation type="submission" date="2023-06" db="EMBL/GenBank/DDBJ databases">
        <authorList>
            <consortium name="Lawrence Berkeley National Laboratory"/>
            <person name="Haridas S."/>
            <person name="Hensen N."/>
            <person name="Bonometti L."/>
            <person name="Westerberg I."/>
            <person name="Brannstrom I.O."/>
            <person name="Guillou S."/>
            <person name="Cros-Aarteil S."/>
            <person name="Calhoun S."/>
            <person name="Kuo A."/>
            <person name="Mondo S."/>
            <person name="Pangilinan J."/>
            <person name="Riley R."/>
            <person name="Labutti K."/>
            <person name="Andreopoulos B."/>
            <person name="Lipzen A."/>
            <person name="Chen C."/>
            <person name="Yanf M."/>
            <person name="Daum C."/>
            <person name="Ng V."/>
            <person name="Clum A."/>
            <person name="Steindorff A."/>
            <person name="Ohm R."/>
            <person name="Martin F."/>
            <person name="Silar P."/>
            <person name="Natvig D."/>
            <person name="Lalanne C."/>
            <person name="Gautier V."/>
            <person name="Ament-Velasquez S.L."/>
            <person name="Kruys A."/>
            <person name="Hutchinson M.I."/>
            <person name="Powell A.J."/>
            <person name="Barry K."/>
            <person name="Miller A.N."/>
            <person name="Grigoriev I.V."/>
            <person name="Debuchy R."/>
            <person name="Gladieux P."/>
            <person name="Thoren M.H."/>
            <person name="Johannesson H."/>
        </authorList>
    </citation>
    <scope>NUCLEOTIDE SEQUENCE</scope>
    <source>
        <strain evidence="7">SMH4131-1</strain>
    </source>
</reference>
<organism evidence="7 8">
    <name type="scientific">Cercophora scortea</name>
    <dbReference type="NCBI Taxonomy" id="314031"/>
    <lineage>
        <taxon>Eukaryota</taxon>
        <taxon>Fungi</taxon>
        <taxon>Dikarya</taxon>
        <taxon>Ascomycota</taxon>
        <taxon>Pezizomycotina</taxon>
        <taxon>Sordariomycetes</taxon>
        <taxon>Sordariomycetidae</taxon>
        <taxon>Sordariales</taxon>
        <taxon>Lasiosphaeriaceae</taxon>
        <taxon>Cercophora</taxon>
    </lineage>
</organism>
<keyword evidence="3" id="KW-0539">Nucleus</keyword>
<evidence type="ECO:0000313" key="8">
    <source>
        <dbReference type="Proteomes" id="UP001286456"/>
    </source>
</evidence>
<dbReference type="GO" id="GO:0030688">
    <property type="term" value="C:preribosome, small subunit precursor"/>
    <property type="evidence" value="ECO:0007669"/>
    <property type="project" value="TreeGrafter"/>
</dbReference>
<feature type="compositionally biased region" description="Acidic residues" evidence="5">
    <location>
        <begin position="412"/>
        <end position="426"/>
    </location>
</feature>
<evidence type="ECO:0000256" key="1">
    <source>
        <dbReference type="ARBA" id="ARBA00004604"/>
    </source>
</evidence>
<proteinExistence type="inferred from homology"/>
<keyword evidence="2" id="KW-0690">Ribosome biogenesis</keyword>
<protein>
    <recommendedName>
        <fullName evidence="6">Bms1-type G domain-containing protein</fullName>
    </recommendedName>
</protein>
<evidence type="ECO:0000259" key="6">
    <source>
        <dbReference type="PROSITE" id="PS51714"/>
    </source>
</evidence>
<sequence length="833" mass="92539">MPGVVAAHSHRATTKSAPKAFKSRKSTKGSIRDAAKGKVSDERGVRKTPHQQVMSKLNRKNQAKQLQLQKHRAHQNETSVFAGKDSAPRNVAVIPLCSDCDAASAIAALNESIDIETASATDNSACFRVPVDRFKQKLQYLPLKRDLTACLDAARVADFVVLILSAEEEVDEVGELILRCVESQGLSTVFTVVQGLTKIEPAKVRPTVLGSLKSYINHFHPEQEKVYNLDNRVECSNLMRSLCNTTPKGIRWRDERSWMLVEDVKFGGSETESTVVTGVVRGKGLKADRLVQVGDWGTFQVEKITAAPLATRRKKAGEEAMNVDEEAAEETLDVPGEDQDEIDELAPEEAEMEEADESMDAETTAGEAPAAKKGVLLDEHHYFTDEEDLAYTAPKKLPRGTSHYQSAWYLDNQDDDISDSGSDLDDFEMKDAEESGEPANPADGEEGYTKYAQTEGGGATEYAQSEMFIEPDEDEDAMQLEAFRKHKRSDAQNDMEFPDEIELHPHVLARERLAKFRGLKSLRTSPWLVDEDRAYQPEDWNRLLRVPDYQAARIRSARESLVGGVAPGTRVHVHIKGVPATVQASYSPAKPVTLFSLLRHEHKRTAVNFLINLSSDFPTSIKSKEELIMQCGPRRFVINPLFSQGGNTPNNVHKYCRFLHPGQSAVATFTGPVTWGAVPTLFFRRTPGAVAADGTQAAPRLTLVATGTSLPPSTTRVIAKRAILTGHPYHIHKKIVTVRYMFFNREDVEWFKALPMWTRRGRSGFIREPLGTHGYFKATFDGRINPQDSVGVSLYKRVWPRVAKLIDGPLLDTGLAEAETKDAEEEVEVMEVS</sequence>
<dbReference type="PANTHER" id="PTHR12858">
    <property type="entry name" value="RIBOSOME BIOGENESIS PROTEIN"/>
    <property type="match status" value="1"/>
</dbReference>
<gene>
    <name evidence="7" type="ORF">B0T19DRAFT_432318</name>
</gene>
<comment type="similarity">
    <text evidence="4">Belongs to the TRAFAC class translation factor GTPase superfamily. Bms1-like GTPase family. TSR1 subfamily.</text>
</comment>
<keyword evidence="8" id="KW-1185">Reference proteome</keyword>
<evidence type="ECO:0000256" key="3">
    <source>
        <dbReference type="ARBA" id="ARBA00023242"/>
    </source>
</evidence>
<feature type="domain" description="Bms1-type G" evidence="6">
    <location>
        <begin position="87"/>
        <end position="248"/>
    </location>
</feature>
<dbReference type="EMBL" id="JAUEPO010000005">
    <property type="protein sequence ID" value="KAK3321440.1"/>
    <property type="molecule type" value="Genomic_DNA"/>
</dbReference>
<feature type="compositionally biased region" description="Basic and acidic residues" evidence="5">
    <location>
        <begin position="30"/>
        <end position="45"/>
    </location>
</feature>
<evidence type="ECO:0000256" key="4">
    <source>
        <dbReference type="ARBA" id="ARBA00038288"/>
    </source>
</evidence>
<accession>A0AAE0M746</accession>
<name>A0AAE0M746_9PEZI</name>
<dbReference type="GO" id="GO:0000479">
    <property type="term" value="P:endonucleolytic cleavage of tricistronic rRNA transcript (SSU-rRNA, 5.8S rRNA, LSU-rRNA)"/>
    <property type="evidence" value="ECO:0007669"/>
    <property type="project" value="TreeGrafter"/>
</dbReference>
<dbReference type="GO" id="GO:0003924">
    <property type="term" value="F:GTPase activity"/>
    <property type="evidence" value="ECO:0007669"/>
    <property type="project" value="TreeGrafter"/>
</dbReference>
<dbReference type="InterPro" id="IPR012948">
    <property type="entry name" value="AARP2CN"/>
</dbReference>
<comment type="subcellular location">
    <subcellularLocation>
        <location evidence="1">Nucleus</location>
        <location evidence="1">Nucleolus</location>
    </subcellularLocation>
</comment>
<dbReference type="PROSITE" id="PS51714">
    <property type="entry name" value="G_BMS1"/>
    <property type="match status" value="1"/>
</dbReference>
<dbReference type="InterPro" id="IPR007034">
    <property type="entry name" value="BMS1_TSR1_C"/>
</dbReference>
<evidence type="ECO:0000313" key="7">
    <source>
        <dbReference type="EMBL" id="KAK3321440.1"/>
    </source>
</evidence>
<dbReference type="GO" id="GO:0005525">
    <property type="term" value="F:GTP binding"/>
    <property type="evidence" value="ECO:0007669"/>
    <property type="project" value="TreeGrafter"/>
</dbReference>
<dbReference type="PANTHER" id="PTHR12858:SF1">
    <property type="entry name" value="PRE-RRNA-PROCESSING PROTEIN TSR1 HOMOLOG"/>
    <property type="match status" value="1"/>
</dbReference>
<feature type="region of interest" description="Disordered" evidence="5">
    <location>
        <begin position="315"/>
        <end position="373"/>
    </location>
</feature>
<reference evidence="7" key="1">
    <citation type="journal article" date="2023" name="Mol. Phylogenet. Evol.">
        <title>Genome-scale phylogeny and comparative genomics of the fungal order Sordariales.</title>
        <authorList>
            <person name="Hensen N."/>
            <person name="Bonometti L."/>
            <person name="Westerberg I."/>
            <person name="Brannstrom I.O."/>
            <person name="Guillou S."/>
            <person name="Cros-Aarteil S."/>
            <person name="Calhoun S."/>
            <person name="Haridas S."/>
            <person name="Kuo A."/>
            <person name="Mondo S."/>
            <person name="Pangilinan J."/>
            <person name="Riley R."/>
            <person name="LaButti K."/>
            <person name="Andreopoulos B."/>
            <person name="Lipzen A."/>
            <person name="Chen C."/>
            <person name="Yan M."/>
            <person name="Daum C."/>
            <person name="Ng V."/>
            <person name="Clum A."/>
            <person name="Steindorff A."/>
            <person name="Ohm R.A."/>
            <person name="Martin F."/>
            <person name="Silar P."/>
            <person name="Natvig D.O."/>
            <person name="Lalanne C."/>
            <person name="Gautier V."/>
            <person name="Ament-Velasquez S.L."/>
            <person name="Kruys A."/>
            <person name="Hutchinson M.I."/>
            <person name="Powell A.J."/>
            <person name="Barry K."/>
            <person name="Miller A.N."/>
            <person name="Grigoriev I.V."/>
            <person name="Debuchy R."/>
            <person name="Gladieux P."/>
            <person name="Hiltunen Thoren M."/>
            <person name="Johannesson H."/>
        </authorList>
    </citation>
    <scope>NUCLEOTIDE SEQUENCE</scope>
    <source>
        <strain evidence="7">SMH4131-1</strain>
    </source>
</reference>
<dbReference type="GO" id="GO:0005730">
    <property type="term" value="C:nucleolus"/>
    <property type="evidence" value="ECO:0007669"/>
    <property type="project" value="UniProtKB-SubCell"/>
</dbReference>
<dbReference type="Proteomes" id="UP001286456">
    <property type="component" value="Unassembled WGS sequence"/>
</dbReference>
<feature type="region of interest" description="Disordered" evidence="5">
    <location>
        <begin position="1"/>
        <end position="61"/>
    </location>
</feature>
<dbReference type="Pfam" id="PF08142">
    <property type="entry name" value="AARP2CN"/>
    <property type="match status" value="1"/>
</dbReference>
<dbReference type="SMART" id="SM01362">
    <property type="entry name" value="DUF663"/>
    <property type="match status" value="1"/>
</dbReference>
<comment type="caution">
    <text evidence="7">The sequence shown here is derived from an EMBL/GenBank/DDBJ whole genome shotgun (WGS) entry which is preliminary data.</text>
</comment>
<evidence type="ECO:0000256" key="5">
    <source>
        <dbReference type="SAM" id="MobiDB-lite"/>
    </source>
</evidence>
<feature type="region of interest" description="Disordered" evidence="5">
    <location>
        <begin position="412"/>
        <end position="450"/>
    </location>
</feature>
<dbReference type="Pfam" id="PF04950">
    <property type="entry name" value="RIBIOP_C"/>
    <property type="match status" value="1"/>
</dbReference>
<dbReference type="InterPro" id="IPR039761">
    <property type="entry name" value="Bms1/Tsr1"/>
</dbReference>
<feature type="compositionally biased region" description="Acidic residues" evidence="5">
    <location>
        <begin position="321"/>
        <end position="360"/>
    </location>
</feature>